<dbReference type="PANTHER" id="PTHR10909:SF390">
    <property type="entry name" value="PEROXISOMAL ACYL-COENZYME A OXIDASE 3"/>
    <property type="match status" value="1"/>
</dbReference>
<gene>
    <name evidence="3" type="ORF">OBRU01_25115</name>
</gene>
<feature type="domain" description="Acyl-CoA oxidase C-alpha1" evidence="2">
    <location>
        <begin position="54"/>
        <end position="120"/>
    </location>
</feature>
<dbReference type="GO" id="GO:0071949">
    <property type="term" value="F:FAD binding"/>
    <property type="evidence" value="ECO:0007669"/>
    <property type="project" value="InterPro"/>
</dbReference>
<dbReference type="Proteomes" id="UP000037510">
    <property type="component" value="Unassembled WGS sequence"/>
</dbReference>
<dbReference type="EMBL" id="JTDY01009917">
    <property type="protein sequence ID" value="KOB62232.1"/>
    <property type="molecule type" value="Genomic_DNA"/>
</dbReference>
<evidence type="ECO:0000313" key="4">
    <source>
        <dbReference type="Proteomes" id="UP000037510"/>
    </source>
</evidence>
<dbReference type="GO" id="GO:0005777">
    <property type="term" value="C:peroxisome"/>
    <property type="evidence" value="ECO:0007669"/>
    <property type="project" value="InterPro"/>
</dbReference>
<dbReference type="InterPro" id="IPR012258">
    <property type="entry name" value="Acyl-CoA_oxidase"/>
</dbReference>
<dbReference type="GO" id="GO:0005504">
    <property type="term" value="F:fatty acid binding"/>
    <property type="evidence" value="ECO:0007669"/>
    <property type="project" value="TreeGrafter"/>
</dbReference>
<dbReference type="GO" id="GO:0016402">
    <property type="term" value="F:pristanoyl-CoA oxidase activity"/>
    <property type="evidence" value="ECO:0007669"/>
    <property type="project" value="TreeGrafter"/>
</dbReference>
<dbReference type="GO" id="GO:0033540">
    <property type="term" value="P:fatty acid beta-oxidation using acyl-CoA oxidase"/>
    <property type="evidence" value="ECO:0007669"/>
    <property type="project" value="TreeGrafter"/>
</dbReference>
<feature type="domain" description="Acyl-CoA oxidase C-alpha1" evidence="2">
    <location>
        <begin position="11"/>
        <end position="46"/>
    </location>
</feature>
<dbReference type="STRING" id="104452.A0A0L7KG05"/>
<dbReference type="SUPFAM" id="SSF47203">
    <property type="entry name" value="Acyl-CoA dehydrogenase C-terminal domain-like"/>
    <property type="match status" value="2"/>
</dbReference>
<name>A0A0L7KG05_OPEBR</name>
<dbReference type="AlphaFoldDB" id="A0A0L7KG05"/>
<comment type="pathway">
    <text evidence="1">Lipid metabolism.</text>
</comment>
<evidence type="ECO:0000313" key="3">
    <source>
        <dbReference type="EMBL" id="KOB62232.1"/>
    </source>
</evidence>
<feature type="non-terminal residue" evidence="3">
    <location>
        <position position="244"/>
    </location>
</feature>
<feature type="non-terminal residue" evidence="3">
    <location>
        <position position="1"/>
    </location>
</feature>
<proteinExistence type="predicted"/>
<comment type="caution">
    <text evidence="3">The sequence shown here is derived from an EMBL/GenBank/DDBJ whole genome shotgun (WGS) entry which is preliminary data.</text>
</comment>
<evidence type="ECO:0000259" key="2">
    <source>
        <dbReference type="Pfam" id="PF22924"/>
    </source>
</evidence>
<protein>
    <submittedName>
        <fullName evidence="3">Peroxisomal acyl-CoA oxidase 3</fullName>
    </submittedName>
</protein>
<evidence type="ECO:0000256" key="1">
    <source>
        <dbReference type="ARBA" id="ARBA00005189"/>
    </source>
</evidence>
<dbReference type="Gene3D" id="1.20.140.10">
    <property type="entry name" value="Butyryl-CoA Dehydrogenase, subunit A, domain 3"/>
    <property type="match status" value="2"/>
</dbReference>
<dbReference type="PANTHER" id="PTHR10909">
    <property type="entry name" value="ELECTRON TRANSPORT OXIDOREDUCTASE"/>
    <property type="match status" value="1"/>
</dbReference>
<dbReference type="InterPro" id="IPR036250">
    <property type="entry name" value="AcylCo_DH-like_C"/>
</dbReference>
<reference evidence="3 4" key="1">
    <citation type="journal article" date="2015" name="Genome Biol. Evol.">
        <title>The genome of winter moth (Operophtera brumata) provides a genomic perspective on sexual dimorphism and phenology.</title>
        <authorList>
            <person name="Derks M.F."/>
            <person name="Smit S."/>
            <person name="Salis L."/>
            <person name="Schijlen E."/>
            <person name="Bossers A."/>
            <person name="Mateman C."/>
            <person name="Pijl A.S."/>
            <person name="de Ridder D."/>
            <person name="Groenen M.A."/>
            <person name="Visser M.E."/>
            <person name="Megens H.J."/>
        </authorList>
    </citation>
    <scope>NUCLEOTIDE SEQUENCE [LARGE SCALE GENOMIC DNA]</scope>
    <source>
        <strain evidence="3">WM2013NL</strain>
        <tissue evidence="3">Head and thorax</tissue>
    </source>
</reference>
<accession>A0A0L7KG05</accession>
<organism evidence="3 4">
    <name type="scientific">Operophtera brumata</name>
    <name type="common">Winter moth</name>
    <name type="synonym">Phalaena brumata</name>
    <dbReference type="NCBI Taxonomy" id="104452"/>
    <lineage>
        <taxon>Eukaryota</taxon>
        <taxon>Metazoa</taxon>
        <taxon>Ecdysozoa</taxon>
        <taxon>Arthropoda</taxon>
        <taxon>Hexapoda</taxon>
        <taxon>Insecta</taxon>
        <taxon>Pterygota</taxon>
        <taxon>Neoptera</taxon>
        <taxon>Endopterygota</taxon>
        <taxon>Lepidoptera</taxon>
        <taxon>Glossata</taxon>
        <taxon>Ditrysia</taxon>
        <taxon>Geometroidea</taxon>
        <taxon>Geometridae</taxon>
        <taxon>Larentiinae</taxon>
        <taxon>Operophtera</taxon>
    </lineage>
</organism>
<dbReference type="Pfam" id="PF22924">
    <property type="entry name" value="ACOX_C_alpha1"/>
    <property type="match status" value="2"/>
</dbReference>
<dbReference type="GO" id="GO:0055088">
    <property type="term" value="P:lipid homeostasis"/>
    <property type="evidence" value="ECO:0007669"/>
    <property type="project" value="TreeGrafter"/>
</dbReference>
<sequence length="244" mass="27060">VDDSSAAARGIELHALSSAVKPLFGWTSRDAIQNCRECCGGHGYLKGMTARGIELHALSSAVMPLFGWTSRDAIQNCRECCGGHGYLKGIILRTSLQLAELITVGATQPSLLLQQTSNWLLSVWARRHTLTAQDSPLGSLQFLRDADRVLTETCAWIMHYENSLLLPQTSNWLLNVRARRHDLTAQDSPLGSLQFLHDADRMTAEKVSRLRAEGRDTFQAKNDSQSYNAVTLSVVYAEVYIEQI</sequence>
<dbReference type="InterPro" id="IPR055060">
    <property type="entry name" value="ACOX_C_alpha1"/>
</dbReference>
<keyword evidence="4" id="KW-1185">Reference proteome</keyword>